<keyword evidence="1" id="KW-0805">Transcription regulation</keyword>
<dbReference type="InterPro" id="IPR013249">
    <property type="entry name" value="RNA_pol_sigma70_r4_t2"/>
</dbReference>
<keyword evidence="1" id="KW-0731">Sigma factor</keyword>
<accession>Q025A7</accession>
<feature type="domain" description="RNA polymerase sigma factor 70 region 4 type 2" evidence="3">
    <location>
        <begin position="109"/>
        <end position="158"/>
    </location>
</feature>
<dbReference type="InterPro" id="IPR000838">
    <property type="entry name" value="RNA_pol_sigma70_ECF_CS"/>
</dbReference>
<dbReference type="GO" id="GO:0006352">
    <property type="term" value="P:DNA-templated transcription initiation"/>
    <property type="evidence" value="ECO:0007669"/>
    <property type="project" value="InterPro"/>
</dbReference>
<evidence type="ECO:0000313" key="5">
    <source>
        <dbReference type="EMBL" id="ABJ83419.1"/>
    </source>
</evidence>
<evidence type="ECO:0000259" key="3">
    <source>
        <dbReference type="Pfam" id="PF08281"/>
    </source>
</evidence>
<dbReference type="InParanoid" id="Q025A7"/>
<organism evidence="5">
    <name type="scientific">Solibacter usitatus (strain Ellin6076)</name>
    <dbReference type="NCBI Taxonomy" id="234267"/>
    <lineage>
        <taxon>Bacteria</taxon>
        <taxon>Pseudomonadati</taxon>
        <taxon>Acidobacteriota</taxon>
        <taxon>Terriglobia</taxon>
        <taxon>Bryobacterales</taxon>
        <taxon>Solibacteraceae</taxon>
        <taxon>Candidatus Solibacter</taxon>
    </lineage>
</organism>
<dbReference type="SUPFAM" id="SSF88946">
    <property type="entry name" value="Sigma2 domain of RNA polymerase sigma factors"/>
    <property type="match status" value="1"/>
</dbReference>
<dbReference type="AlphaFoldDB" id="Q025A7"/>
<dbReference type="PANTHER" id="PTHR47756:SF2">
    <property type="entry name" value="BLL6612 PROTEIN"/>
    <property type="match status" value="1"/>
</dbReference>
<dbReference type="EMBL" id="CP000473">
    <property type="protein sequence ID" value="ABJ83419.1"/>
    <property type="molecule type" value="Genomic_DNA"/>
</dbReference>
<dbReference type="STRING" id="234267.Acid_2430"/>
<sequence length="402" mass="44291">MSAPEELVEHLFRHQAGRMVSTLTRILGPRNLQLAEDVVQEALIRALELWPHRGIPANPAAWLIEVARNRALDVLRREASLAAKADELTRVFSAAIAGAEGMDDQLAMIFLCAHPAIPHEARVALTLKTVCGFSTSEIARAFLIQEPAAAQRIVRAKRLVRDLNFALPEDGELAARRESVLEVLYLMFNEGYTRNAVDLCEEAIRLGILVADHPATHAPEVDALLALFLLLSARTPARIDHRGDLFLLADQDRRLWNGERISDGMRRLDRSAAGYRVSTYHLEAAIAAAHATASDFASTDWCFIVDQYDQLFALNPSPVIALNRAVAISRAEGAAAGLRALAVIEHHPALASYYLLHATRARLHEELGNHPSAALSYGRALECGCSPAERRFLERQATEPRP</sequence>
<dbReference type="OrthoDB" id="9780299at2"/>
<evidence type="ECO:0000259" key="4">
    <source>
        <dbReference type="Pfam" id="PF20239"/>
    </source>
</evidence>
<comment type="similarity">
    <text evidence="1">Belongs to the sigma-70 factor family. ECF subfamily.</text>
</comment>
<dbReference type="eggNOG" id="COG4941">
    <property type="taxonomic scope" value="Bacteria"/>
</dbReference>
<dbReference type="SUPFAM" id="SSF88659">
    <property type="entry name" value="Sigma3 and sigma4 domains of RNA polymerase sigma factors"/>
    <property type="match status" value="1"/>
</dbReference>
<dbReference type="GO" id="GO:0003677">
    <property type="term" value="F:DNA binding"/>
    <property type="evidence" value="ECO:0007669"/>
    <property type="project" value="UniProtKB-KW"/>
</dbReference>
<protein>
    <recommendedName>
        <fullName evidence="1">RNA polymerase sigma factor</fullName>
    </recommendedName>
</protein>
<dbReference type="PROSITE" id="PS01063">
    <property type="entry name" value="SIGMA70_ECF"/>
    <property type="match status" value="1"/>
</dbReference>
<dbReference type="HOGENOM" id="CLU_035311_1_1_0"/>
<evidence type="ECO:0000256" key="1">
    <source>
        <dbReference type="RuleBase" id="RU000716"/>
    </source>
</evidence>
<proteinExistence type="inferred from homology"/>
<dbReference type="InterPro" id="IPR007627">
    <property type="entry name" value="RNA_pol_sigma70_r2"/>
</dbReference>
<dbReference type="InterPro" id="IPR013325">
    <property type="entry name" value="RNA_pol_sigma_r2"/>
</dbReference>
<dbReference type="KEGG" id="sus:Acid_2430"/>
<evidence type="ECO:0000259" key="2">
    <source>
        <dbReference type="Pfam" id="PF04542"/>
    </source>
</evidence>
<feature type="domain" description="DUF6596" evidence="4">
    <location>
        <begin position="176"/>
        <end position="272"/>
    </location>
</feature>
<dbReference type="Pfam" id="PF04542">
    <property type="entry name" value="Sigma70_r2"/>
    <property type="match status" value="1"/>
</dbReference>
<feature type="domain" description="RNA polymerase sigma-70 region 2" evidence="2">
    <location>
        <begin position="12"/>
        <end position="79"/>
    </location>
</feature>
<name>Q025A7_SOLUE</name>
<dbReference type="Pfam" id="PF08281">
    <property type="entry name" value="Sigma70_r4_2"/>
    <property type="match status" value="1"/>
</dbReference>
<dbReference type="Pfam" id="PF20239">
    <property type="entry name" value="DUF6596"/>
    <property type="match status" value="1"/>
</dbReference>
<dbReference type="InterPro" id="IPR013324">
    <property type="entry name" value="RNA_pol_sigma_r3/r4-like"/>
</dbReference>
<dbReference type="Gene3D" id="1.10.1740.10">
    <property type="match status" value="1"/>
</dbReference>
<dbReference type="GO" id="GO:0016987">
    <property type="term" value="F:sigma factor activity"/>
    <property type="evidence" value="ECO:0007669"/>
    <property type="project" value="UniProtKB-KW"/>
</dbReference>
<keyword evidence="1" id="KW-0238">DNA-binding</keyword>
<gene>
    <name evidence="5" type="ordered locus">Acid_2430</name>
</gene>
<dbReference type="InterPro" id="IPR046531">
    <property type="entry name" value="DUF6596"/>
</dbReference>
<dbReference type="PANTHER" id="PTHR47756">
    <property type="entry name" value="BLL6612 PROTEIN-RELATED"/>
    <property type="match status" value="1"/>
</dbReference>
<reference evidence="5" key="1">
    <citation type="submission" date="2006-10" db="EMBL/GenBank/DDBJ databases">
        <title>Complete sequence of Solibacter usitatus Ellin6076.</title>
        <authorList>
            <consortium name="US DOE Joint Genome Institute"/>
            <person name="Copeland A."/>
            <person name="Lucas S."/>
            <person name="Lapidus A."/>
            <person name="Barry K."/>
            <person name="Detter J.C."/>
            <person name="Glavina del Rio T."/>
            <person name="Hammon N."/>
            <person name="Israni S."/>
            <person name="Dalin E."/>
            <person name="Tice H."/>
            <person name="Pitluck S."/>
            <person name="Thompson L.S."/>
            <person name="Brettin T."/>
            <person name="Bruce D."/>
            <person name="Han C."/>
            <person name="Tapia R."/>
            <person name="Gilna P."/>
            <person name="Schmutz J."/>
            <person name="Larimer F."/>
            <person name="Land M."/>
            <person name="Hauser L."/>
            <person name="Kyrpides N."/>
            <person name="Mikhailova N."/>
            <person name="Janssen P.H."/>
            <person name="Kuske C.R."/>
            <person name="Richardson P."/>
        </authorList>
    </citation>
    <scope>NUCLEOTIDE SEQUENCE</scope>
    <source>
        <strain evidence="5">Ellin6076</strain>
    </source>
</reference>
<keyword evidence="1" id="KW-0804">Transcription</keyword>